<comment type="similarity">
    <text evidence="8">Belongs to the RNase Z family.</text>
</comment>
<accession>A0A369KFU5</accession>
<dbReference type="RefSeq" id="WP_114544249.1">
    <property type="nucleotide sequence ID" value="NZ_QQBG01000011.1"/>
</dbReference>
<dbReference type="GO" id="GO:0008270">
    <property type="term" value="F:zinc ion binding"/>
    <property type="evidence" value="ECO:0007669"/>
    <property type="project" value="UniProtKB-UniRule"/>
</dbReference>
<dbReference type="NCBIfam" id="NF000804">
    <property type="entry name" value="PRK00055.2-1"/>
    <property type="match status" value="1"/>
</dbReference>
<evidence type="ECO:0000256" key="6">
    <source>
        <dbReference type="ARBA" id="ARBA00022801"/>
    </source>
</evidence>
<dbReference type="OrthoDB" id="9800940at2"/>
<dbReference type="AlphaFoldDB" id="A0A369KFU5"/>
<feature type="binding site" evidence="8">
    <location>
        <position position="68"/>
    </location>
    <ligand>
        <name>Zn(2+)</name>
        <dbReference type="ChEBI" id="CHEBI:29105"/>
        <label>2</label>
        <note>catalytic</note>
    </ligand>
</feature>
<feature type="binding site" evidence="8">
    <location>
        <position position="207"/>
    </location>
    <ligand>
        <name>Zn(2+)</name>
        <dbReference type="ChEBI" id="CHEBI:29105"/>
        <label>2</label>
        <note>catalytic</note>
    </ligand>
</feature>
<comment type="caution">
    <text evidence="10">The sequence shown here is derived from an EMBL/GenBank/DDBJ whole genome shotgun (WGS) entry which is preliminary data.</text>
</comment>
<dbReference type="GO" id="GO:0042781">
    <property type="term" value="F:3'-tRNA processing endoribonuclease activity"/>
    <property type="evidence" value="ECO:0007669"/>
    <property type="project" value="UniProtKB-UniRule"/>
</dbReference>
<keyword evidence="5 8" id="KW-0255">Endonuclease</keyword>
<feature type="binding site" evidence="8">
    <location>
        <position position="207"/>
    </location>
    <ligand>
        <name>Zn(2+)</name>
        <dbReference type="ChEBI" id="CHEBI:29105"/>
        <label>1</label>
        <note>catalytic</note>
    </ligand>
</feature>
<dbReference type="PANTHER" id="PTHR46018:SF2">
    <property type="entry name" value="ZINC PHOSPHODIESTERASE ELAC PROTEIN 1"/>
    <property type="match status" value="1"/>
</dbReference>
<evidence type="ECO:0000256" key="2">
    <source>
        <dbReference type="ARBA" id="ARBA00022694"/>
    </source>
</evidence>
<dbReference type="EC" id="3.1.26.11" evidence="8"/>
<keyword evidence="3 8" id="KW-0540">Nuclease</keyword>
<dbReference type="HAMAP" id="MF_01818">
    <property type="entry name" value="RNase_Z_BN"/>
    <property type="match status" value="1"/>
</dbReference>
<dbReference type="Gene3D" id="3.60.15.10">
    <property type="entry name" value="Ribonuclease Z/Hydroxyacylglutathione hydrolase-like"/>
    <property type="match status" value="1"/>
</dbReference>
<evidence type="ECO:0000256" key="5">
    <source>
        <dbReference type="ARBA" id="ARBA00022759"/>
    </source>
</evidence>
<dbReference type="Pfam" id="PF00753">
    <property type="entry name" value="Lactamase_B"/>
    <property type="match status" value="1"/>
</dbReference>
<evidence type="ECO:0000256" key="7">
    <source>
        <dbReference type="ARBA" id="ARBA00022833"/>
    </source>
</evidence>
<gene>
    <name evidence="8" type="primary">rnz</name>
    <name evidence="10" type="ORF">HAT2_00318</name>
</gene>
<feature type="domain" description="Metallo-beta-lactamase" evidence="9">
    <location>
        <begin position="25"/>
        <end position="136"/>
    </location>
</feature>
<evidence type="ECO:0000256" key="4">
    <source>
        <dbReference type="ARBA" id="ARBA00022723"/>
    </source>
</evidence>
<evidence type="ECO:0000313" key="10">
    <source>
        <dbReference type="EMBL" id="RDB31575.1"/>
    </source>
</evidence>
<keyword evidence="7 8" id="KW-0862">Zinc</keyword>
<keyword evidence="2 8" id="KW-0819">tRNA processing</keyword>
<keyword evidence="11" id="KW-1185">Reference proteome</keyword>
<keyword evidence="6 8" id="KW-0378">Hydrolase</keyword>
<evidence type="ECO:0000313" key="11">
    <source>
        <dbReference type="Proteomes" id="UP000253816"/>
    </source>
</evidence>
<dbReference type="InterPro" id="IPR013471">
    <property type="entry name" value="RNase_Z/BN"/>
</dbReference>
<feature type="binding site" evidence="8">
    <location>
        <position position="65"/>
    </location>
    <ligand>
        <name>Zn(2+)</name>
        <dbReference type="ChEBI" id="CHEBI:29105"/>
        <label>1</label>
        <note>catalytic</note>
    </ligand>
</feature>
<sequence length="304" mass="34497">MSVRDLTIFGCSSQQPTRFRSHPGYLLRWNEEGFLLDPGEGTQRQFIFANIAPTTTTKILISHFHGDHCLGLGSMLMRLNLDQVKHTVHCYFPASGQRYFNRLRFGTSYHERIKVVPHPIIEGDVVEDGDFILEAFPLVHAIETLGWRITEKEKRRFDRALLEHHAIRGPAVRELITKGCVETSQGMVCLDQVSTMQKGDVFAYVTDTLPCEQALCTAQGAQLFLCESTYLESERHLATQNLHMTAKDAASIAKQAGVRQLVLTHFSGRYPDTFPFLEEAREIFPNTLLAEDLKTIPFERSSKK</sequence>
<name>A0A369KFU5_9BACT</name>
<comment type="cofactor">
    <cofactor evidence="8">
        <name>Zn(2+)</name>
        <dbReference type="ChEBI" id="CHEBI:29105"/>
    </cofactor>
    <text evidence="8">Binds 2 Zn(2+) ions.</text>
</comment>
<feature type="active site" description="Proton acceptor" evidence="8">
    <location>
        <position position="67"/>
    </location>
</feature>
<dbReference type="InterPro" id="IPR001279">
    <property type="entry name" value="Metallo-B-lactamas"/>
</dbReference>
<comment type="subunit">
    <text evidence="1 8">Homodimer.</text>
</comment>
<dbReference type="InterPro" id="IPR036866">
    <property type="entry name" value="RibonucZ/Hydroxyglut_hydro"/>
</dbReference>
<dbReference type="Proteomes" id="UP000253816">
    <property type="component" value="Unassembled WGS sequence"/>
</dbReference>
<feature type="binding site" evidence="8">
    <location>
        <position position="140"/>
    </location>
    <ligand>
        <name>Zn(2+)</name>
        <dbReference type="ChEBI" id="CHEBI:29105"/>
        <label>1</label>
        <note>catalytic</note>
    </ligand>
</feature>
<comment type="catalytic activity">
    <reaction evidence="8">
        <text>Endonucleolytic cleavage of RNA, removing extra 3' nucleotides from tRNA precursor, generating 3' termini of tRNAs. A 3'-hydroxy group is left at the tRNA terminus and a 5'-phosphoryl group is left at the trailer molecule.</text>
        <dbReference type="EC" id="3.1.26.11"/>
    </reaction>
</comment>
<dbReference type="CDD" id="cd07717">
    <property type="entry name" value="RNaseZ_ZiPD-like_MBL-fold"/>
    <property type="match status" value="1"/>
</dbReference>
<protein>
    <recommendedName>
        <fullName evidence="8">Ribonuclease Z</fullName>
        <shortName evidence="8">RNase Z</shortName>
        <ecNumber evidence="8">3.1.26.11</ecNumber>
    </recommendedName>
    <alternativeName>
        <fullName evidence="8">tRNA 3 endonuclease</fullName>
    </alternativeName>
    <alternativeName>
        <fullName evidence="8">tRNase Z</fullName>
    </alternativeName>
</protein>
<dbReference type="PANTHER" id="PTHR46018">
    <property type="entry name" value="ZINC PHOSPHODIESTERASE ELAC PROTEIN 1"/>
    <property type="match status" value="1"/>
</dbReference>
<reference evidence="10 11" key="1">
    <citation type="submission" date="2018-07" db="EMBL/GenBank/DDBJ databases">
        <title>Comparative genomics of the Candidatus Parilichlamydiaceae reveals evidence of convergent evolution and genome reduction in the phylum Chlamydiae.</title>
        <authorList>
            <person name="Taylor-Brown A."/>
            <person name="Polkinghorne A."/>
        </authorList>
    </citation>
    <scope>NUCLEOTIDE SEQUENCE [LARGE SCALE GENOMIC DNA]</scope>
    <source>
        <strain evidence="10 11">Hat2</strain>
    </source>
</reference>
<feature type="binding site" evidence="8">
    <location>
        <position position="63"/>
    </location>
    <ligand>
        <name>Zn(2+)</name>
        <dbReference type="ChEBI" id="CHEBI:29105"/>
        <label>1</label>
        <note>catalytic</note>
    </ligand>
</feature>
<proteinExistence type="inferred from homology"/>
<evidence type="ECO:0000256" key="8">
    <source>
        <dbReference type="HAMAP-Rule" id="MF_01818"/>
    </source>
</evidence>
<dbReference type="EMBL" id="QQBG01000011">
    <property type="protein sequence ID" value="RDB31575.1"/>
    <property type="molecule type" value="Genomic_DNA"/>
</dbReference>
<organism evidence="10 11">
    <name type="scientific">Candidatus Similichlamydia laticola</name>
    <dbReference type="NCBI Taxonomy" id="2170265"/>
    <lineage>
        <taxon>Bacteria</taxon>
        <taxon>Pseudomonadati</taxon>
        <taxon>Chlamydiota</taxon>
        <taxon>Chlamydiia</taxon>
        <taxon>Parachlamydiales</taxon>
        <taxon>Candidatus Parilichlamydiaceae</taxon>
        <taxon>Candidatus Similichlamydia</taxon>
    </lineage>
</organism>
<evidence type="ECO:0000256" key="1">
    <source>
        <dbReference type="ARBA" id="ARBA00011738"/>
    </source>
</evidence>
<evidence type="ECO:0000256" key="3">
    <source>
        <dbReference type="ARBA" id="ARBA00022722"/>
    </source>
</evidence>
<feature type="binding site" evidence="8">
    <location>
        <position position="67"/>
    </location>
    <ligand>
        <name>Zn(2+)</name>
        <dbReference type="ChEBI" id="CHEBI:29105"/>
        <label>2</label>
        <note>catalytic</note>
    </ligand>
</feature>
<comment type="function">
    <text evidence="8">Zinc phosphodiesterase, which displays some tRNA 3'-processing endonuclease activity. Probably involved in tRNA maturation, by removing a 3'-trailer from precursor tRNA.</text>
</comment>
<dbReference type="SUPFAM" id="SSF56281">
    <property type="entry name" value="Metallo-hydrolase/oxidoreductase"/>
    <property type="match status" value="1"/>
</dbReference>
<keyword evidence="4 8" id="KW-0479">Metal-binding</keyword>
<feature type="binding site" evidence="8">
    <location>
        <position position="265"/>
    </location>
    <ligand>
        <name>Zn(2+)</name>
        <dbReference type="ChEBI" id="CHEBI:29105"/>
        <label>2</label>
        <note>catalytic</note>
    </ligand>
</feature>
<evidence type="ECO:0000259" key="9">
    <source>
        <dbReference type="Pfam" id="PF00753"/>
    </source>
</evidence>